<dbReference type="SUPFAM" id="SSF53448">
    <property type="entry name" value="Nucleotide-diphospho-sugar transferases"/>
    <property type="match status" value="1"/>
</dbReference>
<evidence type="ECO:0000256" key="2">
    <source>
        <dbReference type="ARBA" id="ARBA00012387"/>
    </source>
</evidence>
<evidence type="ECO:0000256" key="6">
    <source>
        <dbReference type="ARBA" id="ARBA00023134"/>
    </source>
</evidence>
<dbReference type="InterPro" id="IPR051161">
    <property type="entry name" value="Mannose-6P_isomerase_type2"/>
</dbReference>
<evidence type="ECO:0000313" key="9">
    <source>
        <dbReference type="EMBL" id="AEA42878.1"/>
    </source>
</evidence>
<keyword evidence="10" id="KW-1185">Reference proteome</keyword>
<dbReference type="InterPro" id="IPR049577">
    <property type="entry name" value="GMPP_N"/>
</dbReference>
<reference evidence="10" key="2">
    <citation type="submission" date="2011-02" db="EMBL/GenBank/DDBJ databases">
        <title>The complete genome of Fluviicola taffensis DSM 16823.</title>
        <authorList>
            <consortium name="US DOE Joint Genome Institute (JGI-PGF)"/>
            <person name="Lucas S."/>
            <person name="Copeland A."/>
            <person name="Lapidus A."/>
            <person name="Bruce D."/>
            <person name="Goodwin L."/>
            <person name="Pitluck S."/>
            <person name="Kyrpides N."/>
            <person name="Mavromatis K."/>
            <person name="Ivanova N."/>
            <person name="Mikhailova N."/>
            <person name="Pagani I."/>
            <person name="Chertkov O."/>
            <person name="Detter J.C."/>
            <person name="Han C."/>
            <person name="Tapia R."/>
            <person name="Land M."/>
            <person name="Hauser L."/>
            <person name="Markowitz V."/>
            <person name="Cheng J.-F."/>
            <person name="Hugenholtz P."/>
            <person name="Woyke T."/>
            <person name="Wu D."/>
            <person name="Tindall B."/>
            <person name="Pomrenke H.G."/>
            <person name="Brambilla E."/>
            <person name="Klenk H.-P."/>
            <person name="Eisen J.A."/>
        </authorList>
    </citation>
    <scope>NUCLEOTIDE SEQUENCE [LARGE SCALE GENOMIC DNA]</scope>
    <source>
        <strain evidence="10">DSM 16823 / RW262 / RW262</strain>
    </source>
</reference>
<keyword evidence="3 9" id="KW-0808">Transferase</keyword>
<dbReference type="FunFam" id="3.90.550.10:FF:000046">
    <property type="entry name" value="Mannose-1-phosphate guanylyltransferase (GDP)"/>
    <property type="match status" value="1"/>
</dbReference>
<name>F2IJJ0_FLUTR</name>
<dbReference type="PANTHER" id="PTHR46390:SF1">
    <property type="entry name" value="MANNOSE-1-PHOSPHATE GUANYLYLTRANSFERASE"/>
    <property type="match status" value="1"/>
</dbReference>
<evidence type="ECO:0000256" key="3">
    <source>
        <dbReference type="ARBA" id="ARBA00022679"/>
    </source>
</evidence>
<dbReference type="HOGENOM" id="CLU_035527_0_1_10"/>
<dbReference type="GO" id="GO:0004475">
    <property type="term" value="F:mannose-1-phosphate guanylyltransferase (GTP) activity"/>
    <property type="evidence" value="ECO:0007669"/>
    <property type="project" value="UniProtKB-EC"/>
</dbReference>
<keyword evidence="6" id="KW-0342">GTP-binding</keyword>
<gene>
    <name evidence="9" type="ordered locus">Fluta_0877</name>
</gene>
<keyword evidence="4 9" id="KW-0548">Nucleotidyltransferase</keyword>
<dbReference type="EMBL" id="CP002542">
    <property type="protein sequence ID" value="AEA42878.1"/>
    <property type="molecule type" value="Genomic_DNA"/>
</dbReference>
<comment type="catalytic activity">
    <reaction evidence="7">
        <text>alpha-D-mannose 1-phosphate + GTP + H(+) = GDP-alpha-D-mannose + diphosphate</text>
        <dbReference type="Rhea" id="RHEA:15229"/>
        <dbReference type="ChEBI" id="CHEBI:15378"/>
        <dbReference type="ChEBI" id="CHEBI:33019"/>
        <dbReference type="ChEBI" id="CHEBI:37565"/>
        <dbReference type="ChEBI" id="CHEBI:57527"/>
        <dbReference type="ChEBI" id="CHEBI:58409"/>
        <dbReference type="EC" id="2.7.7.13"/>
    </reaction>
</comment>
<evidence type="ECO:0000256" key="7">
    <source>
        <dbReference type="ARBA" id="ARBA00047343"/>
    </source>
</evidence>
<organism evidence="9 10">
    <name type="scientific">Fluviicola taffensis (strain DSM 16823 / NCIMB 13979 / RW262)</name>
    <dbReference type="NCBI Taxonomy" id="755732"/>
    <lineage>
        <taxon>Bacteria</taxon>
        <taxon>Pseudomonadati</taxon>
        <taxon>Bacteroidota</taxon>
        <taxon>Flavobacteriia</taxon>
        <taxon>Flavobacteriales</taxon>
        <taxon>Crocinitomicaceae</taxon>
        <taxon>Fluviicola</taxon>
    </lineage>
</organism>
<dbReference type="SUPFAM" id="SSF159283">
    <property type="entry name" value="Guanosine diphospho-D-mannose pyrophosphorylase/mannose-6-phosphate isomerase linker domain"/>
    <property type="match status" value="1"/>
</dbReference>
<keyword evidence="5" id="KW-0547">Nucleotide-binding</keyword>
<dbReference type="Pfam" id="PF00483">
    <property type="entry name" value="NTP_transferase"/>
    <property type="match status" value="1"/>
</dbReference>
<evidence type="ECO:0000259" key="8">
    <source>
        <dbReference type="Pfam" id="PF00483"/>
    </source>
</evidence>
<dbReference type="EC" id="2.7.7.13" evidence="2"/>
<comment type="similarity">
    <text evidence="1">Belongs to the mannose-6-phosphate isomerase type 2 family.</text>
</comment>
<dbReference type="Proteomes" id="UP000007463">
    <property type="component" value="Chromosome"/>
</dbReference>
<dbReference type="CDD" id="cd02509">
    <property type="entry name" value="GDP-M1P_Guanylyltransferase"/>
    <property type="match status" value="1"/>
</dbReference>
<dbReference type="InterPro" id="IPR029044">
    <property type="entry name" value="Nucleotide-diphossugar_trans"/>
</dbReference>
<reference evidence="9 10" key="1">
    <citation type="journal article" date="2011" name="Stand. Genomic Sci.">
        <title>Complete genome sequence of the gliding freshwater bacterium Fluviicola taffensis type strain (RW262).</title>
        <authorList>
            <person name="Woyke T."/>
            <person name="Chertkov O."/>
            <person name="Lapidus A."/>
            <person name="Nolan M."/>
            <person name="Lucas S."/>
            <person name="Del Rio T.G."/>
            <person name="Tice H."/>
            <person name="Cheng J.F."/>
            <person name="Tapia R."/>
            <person name="Han C."/>
            <person name="Goodwin L."/>
            <person name="Pitluck S."/>
            <person name="Liolios K."/>
            <person name="Pagani I."/>
            <person name="Ivanova N."/>
            <person name="Huntemann M."/>
            <person name="Mavromatis K."/>
            <person name="Mikhailova N."/>
            <person name="Pati A."/>
            <person name="Chen A."/>
            <person name="Palaniappan K."/>
            <person name="Land M."/>
            <person name="Hauser L."/>
            <person name="Brambilla E.M."/>
            <person name="Rohde M."/>
            <person name="Mwirichia R."/>
            <person name="Sikorski J."/>
            <person name="Tindall B.J."/>
            <person name="Goker M."/>
            <person name="Bristow J."/>
            <person name="Eisen J.A."/>
            <person name="Markowitz V."/>
            <person name="Hugenholtz P."/>
            <person name="Klenk H.P."/>
            <person name="Kyrpides N.C."/>
        </authorList>
    </citation>
    <scope>NUCLEOTIDE SEQUENCE [LARGE SCALE GENOMIC DNA]</scope>
    <source>
        <strain evidence="10">DSM 16823 / RW262 / RW262</strain>
    </source>
</reference>
<dbReference type="RefSeq" id="WP_013685650.1">
    <property type="nucleotide sequence ID" value="NC_015321.1"/>
</dbReference>
<evidence type="ECO:0000256" key="1">
    <source>
        <dbReference type="ARBA" id="ARBA00006115"/>
    </source>
</evidence>
<dbReference type="GO" id="GO:0009298">
    <property type="term" value="P:GDP-mannose biosynthetic process"/>
    <property type="evidence" value="ECO:0007669"/>
    <property type="project" value="TreeGrafter"/>
</dbReference>
<dbReference type="GO" id="GO:0005525">
    <property type="term" value="F:GTP binding"/>
    <property type="evidence" value="ECO:0007669"/>
    <property type="project" value="UniProtKB-KW"/>
</dbReference>
<feature type="domain" description="Nucleotidyl transferase" evidence="8">
    <location>
        <begin position="7"/>
        <end position="287"/>
    </location>
</feature>
<dbReference type="KEGG" id="fte:Fluta_0877"/>
<evidence type="ECO:0000256" key="4">
    <source>
        <dbReference type="ARBA" id="ARBA00022695"/>
    </source>
</evidence>
<dbReference type="STRING" id="755732.Fluta_0877"/>
<evidence type="ECO:0000313" key="10">
    <source>
        <dbReference type="Proteomes" id="UP000007463"/>
    </source>
</evidence>
<dbReference type="Gene3D" id="3.90.550.10">
    <property type="entry name" value="Spore Coat Polysaccharide Biosynthesis Protein SpsA, Chain A"/>
    <property type="match status" value="1"/>
</dbReference>
<sequence length="362" mass="41002">MKDNYCVIMAGGIGSRFWPMSTVQRPKQFLDVLGIGKSLLRMTFERLLSIAPAENIYIVTNANYAYLVKEQLPELNDSQILTEPERKNTAPCITYAAAKIHAINPNATLVVAPSDHLILKEHKFTEIVNTAISTANKEDRLVTLGIKPTRPDTGYGYIEFIEDGDILPGQVKDVKHFTEKPNRELAEIFLRSGNYYWNSGIFIWRATTILNALEKFKPELFHLFTDESEKYNTPAEQEYVNASFAACEDISIDFAVMETAKNVDVVLANFDWSDLGTWGSLYSHLEKDYNGNAVIGENVHMINSENCIVNLPSNKLALIQGLQNYIVVESDNMLMILNQHDEQNLKKYMAPMQETSPEFFPK</sequence>
<dbReference type="InterPro" id="IPR005835">
    <property type="entry name" value="NTP_transferase_dom"/>
</dbReference>
<dbReference type="eggNOG" id="COG0836">
    <property type="taxonomic scope" value="Bacteria"/>
</dbReference>
<accession>F2IJJ0</accession>
<dbReference type="PANTHER" id="PTHR46390">
    <property type="entry name" value="MANNOSE-1-PHOSPHATE GUANYLYLTRANSFERASE"/>
    <property type="match status" value="1"/>
</dbReference>
<dbReference type="AlphaFoldDB" id="F2IJJ0"/>
<evidence type="ECO:0000256" key="5">
    <source>
        <dbReference type="ARBA" id="ARBA00022741"/>
    </source>
</evidence>
<proteinExistence type="inferred from homology"/>
<protein>
    <recommendedName>
        <fullName evidence="2">mannose-1-phosphate guanylyltransferase</fullName>
        <ecNumber evidence="2">2.7.7.13</ecNumber>
    </recommendedName>
</protein>